<dbReference type="Proteomes" id="UP000075424">
    <property type="component" value="Unassembled WGS sequence"/>
</dbReference>
<evidence type="ECO:0000313" key="2">
    <source>
        <dbReference type="Proteomes" id="UP000075424"/>
    </source>
</evidence>
<gene>
    <name evidence="1" type="ORF">B4109_2712</name>
</gene>
<accession>A0A150MMB3</accession>
<comment type="caution">
    <text evidence="1">The sequence shown here is derived from an EMBL/GenBank/DDBJ whole genome shotgun (WGS) entry which is preliminary data.</text>
</comment>
<protein>
    <submittedName>
        <fullName evidence="1">Uncharacterized protein</fullName>
    </submittedName>
</protein>
<dbReference type="AlphaFoldDB" id="A0A150MMB3"/>
<proteinExistence type="predicted"/>
<name>A0A150MMB3_GEOSE</name>
<reference evidence="1 2" key="1">
    <citation type="submission" date="2016-01" db="EMBL/GenBank/DDBJ databases">
        <title>Draft Genome Sequences of Seven Thermophilic Sporeformers Isolated from Foods.</title>
        <authorList>
            <person name="Berendsen E.M."/>
            <person name="Wells-Bennik M.H."/>
            <person name="Krawcyk A.O."/>
            <person name="De Jong A."/>
            <person name="Holsappel S."/>
            <person name="Eijlander R.T."/>
            <person name="Kuipers O.P."/>
        </authorList>
    </citation>
    <scope>NUCLEOTIDE SEQUENCE [LARGE SCALE GENOMIC DNA]</scope>
    <source>
        <strain evidence="1 2">B4109</strain>
    </source>
</reference>
<organism evidence="1 2">
    <name type="scientific">Geobacillus stearothermophilus</name>
    <name type="common">Bacillus stearothermophilus</name>
    <dbReference type="NCBI Taxonomy" id="1422"/>
    <lineage>
        <taxon>Bacteria</taxon>
        <taxon>Bacillati</taxon>
        <taxon>Bacillota</taxon>
        <taxon>Bacilli</taxon>
        <taxon>Bacillales</taxon>
        <taxon>Anoxybacillaceae</taxon>
        <taxon>Geobacillus</taxon>
    </lineage>
</organism>
<evidence type="ECO:0000313" key="1">
    <source>
        <dbReference type="EMBL" id="KYD25597.1"/>
    </source>
</evidence>
<sequence length="62" mass="7050">MSIIFSTIRSNCFTSHCFALAICQPPTSLPSGAHGRQQNLFEGKKLSIYNNKSMLYLLLFYF</sequence>
<dbReference type="EMBL" id="LQYV01000081">
    <property type="protein sequence ID" value="KYD25597.1"/>
    <property type="molecule type" value="Genomic_DNA"/>
</dbReference>